<dbReference type="SUPFAM" id="SSF53850">
    <property type="entry name" value="Periplasmic binding protein-like II"/>
    <property type="match status" value="1"/>
</dbReference>
<accession>A0A4R7C098</accession>
<evidence type="ECO:0000313" key="3">
    <source>
        <dbReference type="Proteomes" id="UP000295122"/>
    </source>
</evidence>
<feature type="signal peptide" evidence="1">
    <location>
        <begin position="1"/>
        <end position="22"/>
    </location>
</feature>
<feature type="chain" id="PRO_5020974565" evidence="1">
    <location>
        <begin position="23"/>
        <end position="335"/>
    </location>
</feature>
<comment type="caution">
    <text evidence="2">The sequence shown here is derived from an EMBL/GenBank/DDBJ whole genome shotgun (WGS) entry which is preliminary data.</text>
</comment>
<dbReference type="PANTHER" id="PTHR30024:SF2">
    <property type="entry name" value="ABC TRANSPORTER SUBSTRATE-BINDING PROTEIN"/>
    <property type="match status" value="1"/>
</dbReference>
<protein>
    <submittedName>
        <fullName evidence="2">NitT/TauT family transport system substrate-binding protein</fullName>
    </submittedName>
</protein>
<proteinExistence type="predicted"/>
<keyword evidence="1" id="KW-0732">Signal</keyword>
<dbReference type="AlphaFoldDB" id="A0A4R7C098"/>
<name>A0A4R7C098_9HYPH</name>
<dbReference type="PANTHER" id="PTHR30024">
    <property type="entry name" value="ALIPHATIC SULFONATES-BINDING PROTEIN-RELATED"/>
    <property type="match status" value="1"/>
</dbReference>
<dbReference type="EMBL" id="SNZR01000013">
    <property type="protein sequence ID" value="TDR89796.1"/>
    <property type="molecule type" value="Genomic_DNA"/>
</dbReference>
<keyword evidence="3" id="KW-1185">Reference proteome</keyword>
<evidence type="ECO:0000313" key="2">
    <source>
        <dbReference type="EMBL" id="TDR89796.1"/>
    </source>
</evidence>
<dbReference type="Proteomes" id="UP000295122">
    <property type="component" value="Unassembled WGS sequence"/>
</dbReference>
<gene>
    <name evidence="2" type="ORF">EV668_2631</name>
</gene>
<dbReference type="Gene3D" id="3.40.190.10">
    <property type="entry name" value="Periplasmic binding protein-like II"/>
    <property type="match status" value="2"/>
</dbReference>
<organism evidence="2 3">
    <name type="scientific">Enterovirga rhinocerotis</name>
    <dbReference type="NCBI Taxonomy" id="1339210"/>
    <lineage>
        <taxon>Bacteria</taxon>
        <taxon>Pseudomonadati</taxon>
        <taxon>Pseudomonadota</taxon>
        <taxon>Alphaproteobacteria</taxon>
        <taxon>Hyphomicrobiales</taxon>
        <taxon>Methylobacteriaceae</taxon>
        <taxon>Enterovirga</taxon>
    </lineage>
</organism>
<dbReference type="RefSeq" id="WP_166652450.1">
    <property type="nucleotide sequence ID" value="NZ_SNZR01000013.1"/>
</dbReference>
<reference evidence="2 3" key="1">
    <citation type="submission" date="2019-03" db="EMBL/GenBank/DDBJ databases">
        <title>Genomic Encyclopedia of Type Strains, Phase IV (KMG-IV): sequencing the most valuable type-strain genomes for metagenomic binning, comparative biology and taxonomic classification.</title>
        <authorList>
            <person name="Goeker M."/>
        </authorList>
    </citation>
    <scope>NUCLEOTIDE SEQUENCE [LARGE SCALE GENOMIC DNA]</scope>
    <source>
        <strain evidence="2 3">DSM 25903</strain>
    </source>
</reference>
<sequence length="335" mass="36385">MRRFAALALAGLLALAPGLARAEVDEVRIPVGAGGIGFLPLLVMEKQKLVEKHAAAAGLDKLKVSWISFGGPSVVNDALLSGASHFAPAGPPAFLTMWGRTRGAQKVMGAAAMTSMPMYLNTNSDRIKTLDDIGGTDKMAVTGIKVSIPAIVMQMYARDKYGAADYARFDKYTVSMTHPDAVVALLSRRLEINLHFASPPFHQRELKDPGIRTVMNTDQIMGGSTTFTMLYTTQKFHDENPKTYGAVMAGLREAIAFIKANPKEATRIFVEAPGGKGWAEEEILAVIQSPDTVFTTSPQNVMKYATFMHEVGTLKVKPENWKELFLPDAHDQEGS</sequence>
<evidence type="ECO:0000256" key="1">
    <source>
        <dbReference type="SAM" id="SignalP"/>
    </source>
</evidence>